<evidence type="ECO:0000256" key="3">
    <source>
        <dbReference type="ARBA" id="ARBA00023098"/>
    </source>
</evidence>
<proteinExistence type="predicted"/>
<accession>A0A0F4QWD4</accession>
<evidence type="ECO:0000259" key="5">
    <source>
        <dbReference type="PROSITE" id="PS51635"/>
    </source>
</evidence>
<comment type="caution">
    <text evidence="6">The sequence shown here is derived from an EMBL/GenBank/DDBJ whole genome shotgun (WGS) entry which is preliminary data.</text>
</comment>
<dbReference type="RefSeq" id="WP_046003855.1">
    <property type="nucleotide sequence ID" value="NZ_JXYA01000009.1"/>
</dbReference>
<evidence type="ECO:0000313" key="6">
    <source>
        <dbReference type="EMBL" id="KJZ11575.1"/>
    </source>
</evidence>
<keyword evidence="7" id="KW-1185">Reference proteome</keyword>
<dbReference type="EMBL" id="JXYA01000009">
    <property type="protein sequence ID" value="KJZ11575.1"/>
    <property type="molecule type" value="Genomic_DNA"/>
</dbReference>
<keyword evidence="3 4" id="KW-0443">Lipid metabolism</keyword>
<sequence length="381" mass="42561">MSQQHSSRSCPRSALLLTGGGARAAYQVGVLKALAHSLPRTAPLPFRIINGTSAGAINSAGLACYASNMHLAIRKIESIWKNFHTDMVYESGFVGAFGHILGNMMRSFQAEYINQPPASLLDNTPLRHLLREVLDLSRIDRNIQRGYLDALSVTVSSYSTGRSVAFYQAKDARPWQRAKRIGVPDHITLDHLMASSAIPMVFPSVRVRHHYYGDGSIHQLSPLSPPIHLGAEKIFVIGVEQPKIPTPLGYEPHFPGMSVVAGHLLDSVFSDTLQSDLERLERVNRTVGLLPARDKHKELKHIKTLVVNPTHNFNELALHYYDELPMAIKLLLRSIGVRRHSPSSLTSYLLFEKAYTRELIEYGYQDGLARLDEIRAFLELD</sequence>
<dbReference type="PANTHER" id="PTHR14226">
    <property type="entry name" value="NEUROPATHY TARGET ESTERASE/SWISS CHEESE D.MELANOGASTER"/>
    <property type="match status" value="1"/>
</dbReference>
<feature type="domain" description="PNPLA" evidence="5">
    <location>
        <begin position="15"/>
        <end position="227"/>
    </location>
</feature>
<protein>
    <submittedName>
        <fullName evidence="6">Patatin</fullName>
    </submittedName>
</protein>
<reference evidence="6 7" key="1">
    <citation type="journal article" date="2015" name="BMC Genomics">
        <title>Genome mining reveals unlocked bioactive potential of marine Gram-negative bacteria.</title>
        <authorList>
            <person name="Machado H."/>
            <person name="Sonnenschein E.C."/>
            <person name="Melchiorsen J."/>
            <person name="Gram L."/>
        </authorList>
    </citation>
    <scope>NUCLEOTIDE SEQUENCE [LARGE SCALE GENOMIC DNA]</scope>
    <source>
        <strain evidence="6 7">S2471</strain>
    </source>
</reference>
<feature type="active site" description="Proton acceptor" evidence="4">
    <location>
        <position position="214"/>
    </location>
</feature>
<dbReference type="InterPro" id="IPR050301">
    <property type="entry name" value="NTE"/>
</dbReference>
<comment type="caution">
    <text evidence="4">Lacks conserved residue(s) required for the propagation of feature annotation.</text>
</comment>
<dbReference type="PROSITE" id="PS51635">
    <property type="entry name" value="PNPLA"/>
    <property type="match status" value="1"/>
</dbReference>
<feature type="active site" description="Nucleophile" evidence="4">
    <location>
        <position position="53"/>
    </location>
</feature>
<dbReference type="Proteomes" id="UP000033452">
    <property type="component" value="Unassembled WGS sequence"/>
</dbReference>
<feature type="short sequence motif" description="GXSXG" evidence="4">
    <location>
        <begin position="51"/>
        <end position="55"/>
    </location>
</feature>
<dbReference type="Pfam" id="PF01734">
    <property type="entry name" value="Patatin"/>
    <property type="match status" value="1"/>
</dbReference>
<dbReference type="GO" id="GO:0016787">
    <property type="term" value="F:hydrolase activity"/>
    <property type="evidence" value="ECO:0007669"/>
    <property type="project" value="UniProtKB-UniRule"/>
</dbReference>
<dbReference type="AlphaFoldDB" id="A0A0F4QWD4"/>
<keyword evidence="2 4" id="KW-0442">Lipid degradation</keyword>
<dbReference type="GO" id="GO:0016042">
    <property type="term" value="P:lipid catabolic process"/>
    <property type="evidence" value="ECO:0007669"/>
    <property type="project" value="UniProtKB-UniRule"/>
</dbReference>
<dbReference type="Gene3D" id="3.40.1090.10">
    <property type="entry name" value="Cytosolic phospholipase A2 catalytic domain"/>
    <property type="match status" value="1"/>
</dbReference>
<evidence type="ECO:0000256" key="1">
    <source>
        <dbReference type="ARBA" id="ARBA00022801"/>
    </source>
</evidence>
<dbReference type="SUPFAM" id="SSF52151">
    <property type="entry name" value="FabD/lysophospholipase-like"/>
    <property type="match status" value="1"/>
</dbReference>
<dbReference type="PANTHER" id="PTHR14226:SF57">
    <property type="entry name" value="BLR7027 PROTEIN"/>
    <property type="match status" value="1"/>
</dbReference>
<gene>
    <name evidence="6" type="ORF">TW77_04895</name>
</gene>
<keyword evidence="1 4" id="KW-0378">Hydrolase</keyword>
<evidence type="ECO:0000256" key="4">
    <source>
        <dbReference type="PROSITE-ProRule" id="PRU01161"/>
    </source>
</evidence>
<dbReference type="CDD" id="cd07209">
    <property type="entry name" value="Pat_hypo_Ecoli_Z1214_like"/>
    <property type="match status" value="1"/>
</dbReference>
<dbReference type="InterPro" id="IPR016035">
    <property type="entry name" value="Acyl_Trfase/lysoPLipase"/>
</dbReference>
<dbReference type="InterPro" id="IPR002641">
    <property type="entry name" value="PNPLA_dom"/>
</dbReference>
<dbReference type="PATRIC" id="fig|43658.5.peg.1021"/>
<name>A0A0F4QWD4_9GAMM</name>
<evidence type="ECO:0000313" key="7">
    <source>
        <dbReference type="Proteomes" id="UP000033452"/>
    </source>
</evidence>
<dbReference type="OrthoDB" id="9798773at2"/>
<organism evidence="6 7">
    <name type="scientific">Pseudoalteromonas rubra</name>
    <dbReference type="NCBI Taxonomy" id="43658"/>
    <lineage>
        <taxon>Bacteria</taxon>
        <taxon>Pseudomonadati</taxon>
        <taxon>Pseudomonadota</taxon>
        <taxon>Gammaproteobacteria</taxon>
        <taxon>Alteromonadales</taxon>
        <taxon>Pseudoalteromonadaceae</taxon>
        <taxon>Pseudoalteromonas</taxon>
    </lineage>
</organism>
<evidence type="ECO:0000256" key="2">
    <source>
        <dbReference type="ARBA" id="ARBA00022963"/>
    </source>
</evidence>